<reference evidence="1 2" key="1">
    <citation type="journal article" date="2018" name="Biotechnol. Adv.">
        <title>Improved genomic resources and new bioinformatic workflow for the carcinogenic parasite Clonorchis sinensis: Biotechnological implications.</title>
        <authorList>
            <person name="Wang D."/>
            <person name="Korhonen P.K."/>
            <person name="Gasser R.B."/>
            <person name="Young N.D."/>
        </authorList>
    </citation>
    <scope>NUCLEOTIDE SEQUENCE [LARGE SCALE GENOMIC DNA]</scope>
    <source>
        <strain evidence="1">Cs-k2</strain>
    </source>
</reference>
<evidence type="ECO:0000313" key="1">
    <source>
        <dbReference type="EMBL" id="KAG5453127.1"/>
    </source>
</evidence>
<dbReference type="AlphaFoldDB" id="A0A3R7ETT8"/>
<dbReference type="OrthoDB" id="10070184at2759"/>
<dbReference type="Pfam" id="PF00538">
    <property type="entry name" value="Linker_histone"/>
    <property type="match status" value="1"/>
</dbReference>
<feature type="non-terminal residue" evidence="1">
    <location>
        <position position="1"/>
    </location>
</feature>
<keyword evidence="2" id="KW-1185">Reference proteome</keyword>
<dbReference type="InterPro" id="IPR005818">
    <property type="entry name" value="Histone_H1/H5_H15"/>
</dbReference>
<reference evidence="1 2" key="2">
    <citation type="journal article" date="2021" name="Genomics">
        <title>High-quality reference genome for Clonorchis sinensis.</title>
        <authorList>
            <person name="Young N.D."/>
            <person name="Stroehlein A.J."/>
            <person name="Kinkar L."/>
            <person name="Wang T."/>
            <person name="Sohn W.M."/>
            <person name="Chang B.C.H."/>
            <person name="Kaur P."/>
            <person name="Weisz D."/>
            <person name="Dudchenko O."/>
            <person name="Aiden E.L."/>
            <person name="Korhonen P.K."/>
            <person name="Gasser R.B."/>
        </authorList>
    </citation>
    <scope>NUCLEOTIDE SEQUENCE [LARGE SCALE GENOMIC DNA]</scope>
    <source>
        <strain evidence="1">Cs-k2</strain>
    </source>
</reference>
<organism evidence="1 2">
    <name type="scientific">Clonorchis sinensis</name>
    <name type="common">Chinese liver fluke</name>
    <dbReference type="NCBI Taxonomy" id="79923"/>
    <lineage>
        <taxon>Eukaryota</taxon>
        <taxon>Metazoa</taxon>
        <taxon>Spiralia</taxon>
        <taxon>Lophotrochozoa</taxon>
        <taxon>Platyhelminthes</taxon>
        <taxon>Trematoda</taxon>
        <taxon>Digenea</taxon>
        <taxon>Opisthorchiida</taxon>
        <taxon>Opisthorchiata</taxon>
        <taxon>Opisthorchiidae</taxon>
        <taxon>Clonorchis</taxon>
    </lineage>
</organism>
<protein>
    <submittedName>
        <fullName evidence="1">Uncharacterized protein</fullName>
    </submittedName>
</protein>
<dbReference type="InParanoid" id="A0A3R7ETT8"/>
<dbReference type="SUPFAM" id="SSF46785">
    <property type="entry name" value="Winged helix' DNA-binding domain"/>
    <property type="match status" value="1"/>
</dbReference>
<dbReference type="InterPro" id="IPR036390">
    <property type="entry name" value="WH_DNA-bd_sf"/>
</dbReference>
<proteinExistence type="predicted"/>
<dbReference type="GO" id="GO:0006334">
    <property type="term" value="P:nucleosome assembly"/>
    <property type="evidence" value="ECO:0007669"/>
    <property type="project" value="InterPro"/>
</dbReference>
<sequence>IVRKNYRISVVCNNKCRTFGGVKLVLVCFCLSKRLGAVGATRLPGWGPRDPHCAWLETLQDRAANRCQWRSCWQFLSRLPELSNKSWLYGSEVSVLNTNVLLSMMMMMMTYWGELSDRNVRSSNPTTTSRMTLSRLEQRSSVSALVLPSGGTAARHRRVVTAERLLLSIFRQKRIPNSSEKTETSSGLSKSYPALPPVVGCCFGQKAYPTQDWPGIRDACRSGIKPRSDWSKIWPQQPIMTQYWPIAGCQWCIQNASEFPESYYRLRYIYEALGMSAPNSDQGVSKKFKSTEPKILVDFPPVIDILKANSNAVKDRKDTSLPTTKMFIVANYKVDVEKLSAQIHHSIDHAVEKGFLAQVDDKSRSVS</sequence>
<dbReference type="GO" id="GO:0003677">
    <property type="term" value="F:DNA binding"/>
    <property type="evidence" value="ECO:0007669"/>
    <property type="project" value="InterPro"/>
</dbReference>
<dbReference type="EMBL" id="NIRI02000013">
    <property type="protein sequence ID" value="KAG5453127.1"/>
    <property type="molecule type" value="Genomic_DNA"/>
</dbReference>
<gene>
    <name evidence="1" type="ORF">CSKR_104163</name>
</gene>
<accession>A0A3R7ETT8</accession>
<name>A0A3R7ETT8_CLOSI</name>
<dbReference type="Gene3D" id="1.10.10.10">
    <property type="entry name" value="Winged helix-like DNA-binding domain superfamily/Winged helix DNA-binding domain"/>
    <property type="match status" value="1"/>
</dbReference>
<dbReference type="GO" id="GO:0000786">
    <property type="term" value="C:nucleosome"/>
    <property type="evidence" value="ECO:0007669"/>
    <property type="project" value="InterPro"/>
</dbReference>
<comment type="caution">
    <text evidence="1">The sequence shown here is derived from an EMBL/GenBank/DDBJ whole genome shotgun (WGS) entry which is preliminary data.</text>
</comment>
<evidence type="ECO:0000313" key="2">
    <source>
        <dbReference type="Proteomes" id="UP000286415"/>
    </source>
</evidence>
<dbReference type="Proteomes" id="UP000286415">
    <property type="component" value="Unassembled WGS sequence"/>
</dbReference>
<dbReference type="InterPro" id="IPR036388">
    <property type="entry name" value="WH-like_DNA-bd_sf"/>
</dbReference>